<protein>
    <submittedName>
        <fullName evidence="1">Uncharacterized protein</fullName>
    </submittedName>
</protein>
<accession>A0A8X7Q889</accession>
<dbReference type="OrthoDB" id="1600564at2759"/>
<evidence type="ECO:0000313" key="2">
    <source>
        <dbReference type="Proteomes" id="UP000886595"/>
    </source>
</evidence>
<dbReference type="AlphaFoldDB" id="A0A8X7Q889"/>
<sequence>MIPTFPTVIFRPVFVSHLVDPDSMNAMPNQQSHPGAKFAYVDMYISLLGLINNPQASGFTDVADGYYIPKTSPIP</sequence>
<keyword evidence="2" id="KW-1185">Reference proteome</keyword>
<name>A0A8X7Q889_BRACI</name>
<comment type="caution">
    <text evidence="1">The sequence shown here is derived from an EMBL/GenBank/DDBJ whole genome shotgun (WGS) entry which is preliminary data.</text>
</comment>
<organism evidence="1 2">
    <name type="scientific">Brassica carinata</name>
    <name type="common">Ethiopian mustard</name>
    <name type="synonym">Abyssinian cabbage</name>
    <dbReference type="NCBI Taxonomy" id="52824"/>
    <lineage>
        <taxon>Eukaryota</taxon>
        <taxon>Viridiplantae</taxon>
        <taxon>Streptophyta</taxon>
        <taxon>Embryophyta</taxon>
        <taxon>Tracheophyta</taxon>
        <taxon>Spermatophyta</taxon>
        <taxon>Magnoliopsida</taxon>
        <taxon>eudicotyledons</taxon>
        <taxon>Gunneridae</taxon>
        <taxon>Pentapetalae</taxon>
        <taxon>rosids</taxon>
        <taxon>malvids</taxon>
        <taxon>Brassicales</taxon>
        <taxon>Brassicaceae</taxon>
        <taxon>Brassiceae</taxon>
        <taxon>Brassica</taxon>
    </lineage>
</organism>
<dbReference type="Proteomes" id="UP000886595">
    <property type="component" value="Unassembled WGS sequence"/>
</dbReference>
<proteinExistence type="predicted"/>
<gene>
    <name evidence="1" type="ORF">Bca52824_072509</name>
</gene>
<evidence type="ECO:0000313" key="1">
    <source>
        <dbReference type="EMBL" id="KAG2265430.1"/>
    </source>
</evidence>
<reference evidence="1 2" key="1">
    <citation type="submission" date="2020-02" db="EMBL/GenBank/DDBJ databases">
        <authorList>
            <person name="Ma Q."/>
            <person name="Huang Y."/>
            <person name="Song X."/>
            <person name="Pei D."/>
        </authorList>
    </citation>
    <scope>NUCLEOTIDE SEQUENCE [LARGE SCALE GENOMIC DNA]</scope>
    <source>
        <strain evidence="1">Sxm20200214</strain>
        <tissue evidence="1">Leaf</tissue>
    </source>
</reference>
<dbReference type="EMBL" id="JAAMPC010000014">
    <property type="protein sequence ID" value="KAG2265430.1"/>
    <property type="molecule type" value="Genomic_DNA"/>
</dbReference>